<dbReference type="CDD" id="cd16962">
    <property type="entry name" value="RuvC"/>
    <property type="match status" value="1"/>
</dbReference>
<keyword evidence="10" id="KW-0233">DNA recombination</keyword>
<dbReference type="EMBL" id="CAEZTO010000004">
    <property type="protein sequence ID" value="CAB4568389.1"/>
    <property type="molecule type" value="Genomic_DNA"/>
</dbReference>
<dbReference type="FunFam" id="3.30.420.10:FF:000002">
    <property type="entry name" value="Crossover junction endodeoxyribonuclease RuvC"/>
    <property type="match status" value="1"/>
</dbReference>
<name>A0A6J6DZD5_9ZZZZ</name>
<evidence type="ECO:0000256" key="10">
    <source>
        <dbReference type="ARBA" id="ARBA00023172"/>
    </source>
</evidence>
<dbReference type="Gene3D" id="3.30.420.10">
    <property type="entry name" value="Ribonuclease H-like superfamily/Ribonuclease H"/>
    <property type="match status" value="1"/>
</dbReference>
<dbReference type="PRINTS" id="PR00696">
    <property type="entry name" value="RSOLVASERUVC"/>
</dbReference>
<gene>
    <name evidence="12" type="ORF">UFOPK1503_00705</name>
    <name evidence="13" type="ORF">UFOPK1693_00509</name>
</gene>
<evidence type="ECO:0000313" key="13">
    <source>
        <dbReference type="EMBL" id="CAB4568389.1"/>
    </source>
</evidence>
<evidence type="ECO:0000256" key="7">
    <source>
        <dbReference type="ARBA" id="ARBA00022801"/>
    </source>
</evidence>
<dbReference type="PANTHER" id="PTHR30194:SF3">
    <property type="entry name" value="CROSSOVER JUNCTION ENDODEOXYRIBONUCLEASE RUVC"/>
    <property type="match status" value="1"/>
</dbReference>
<dbReference type="NCBIfam" id="TIGR00228">
    <property type="entry name" value="ruvC"/>
    <property type="match status" value="1"/>
</dbReference>
<organism evidence="13">
    <name type="scientific">freshwater metagenome</name>
    <dbReference type="NCBI Taxonomy" id="449393"/>
    <lineage>
        <taxon>unclassified sequences</taxon>
        <taxon>metagenomes</taxon>
        <taxon>ecological metagenomes</taxon>
    </lineage>
</organism>
<dbReference type="GO" id="GO:0046872">
    <property type="term" value="F:metal ion binding"/>
    <property type="evidence" value="ECO:0007669"/>
    <property type="project" value="UniProtKB-KW"/>
</dbReference>
<dbReference type="GO" id="GO:0003677">
    <property type="term" value="F:DNA binding"/>
    <property type="evidence" value="ECO:0007669"/>
    <property type="project" value="UniProtKB-KW"/>
</dbReference>
<keyword evidence="11" id="KW-0234">DNA repair</keyword>
<proteinExistence type="inferred from homology"/>
<evidence type="ECO:0000256" key="9">
    <source>
        <dbReference type="ARBA" id="ARBA00023125"/>
    </source>
</evidence>
<dbReference type="InterPro" id="IPR002176">
    <property type="entry name" value="X-over_junc_endoDNase_RuvC"/>
</dbReference>
<protein>
    <submittedName>
        <fullName evidence="13">Unannotated protein</fullName>
    </submittedName>
</protein>
<dbReference type="InterPro" id="IPR036397">
    <property type="entry name" value="RNaseH_sf"/>
</dbReference>
<keyword evidence="5" id="KW-0255">Endonuclease</keyword>
<evidence type="ECO:0000256" key="2">
    <source>
        <dbReference type="ARBA" id="ARBA00022490"/>
    </source>
</evidence>
<evidence type="ECO:0000256" key="3">
    <source>
        <dbReference type="ARBA" id="ARBA00022722"/>
    </source>
</evidence>
<keyword evidence="9" id="KW-0238">DNA-binding</keyword>
<dbReference type="PANTHER" id="PTHR30194">
    <property type="entry name" value="CROSSOVER JUNCTION ENDODEOXYRIBONUCLEASE RUVC"/>
    <property type="match status" value="1"/>
</dbReference>
<reference evidence="13" key="1">
    <citation type="submission" date="2020-05" db="EMBL/GenBank/DDBJ databases">
        <authorList>
            <person name="Chiriac C."/>
            <person name="Salcher M."/>
            <person name="Ghai R."/>
            <person name="Kavagutti S V."/>
        </authorList>
    </citation>
    <scope>NUCLEOTIDE SEQUENCE</scope>
</reference>
<dbReference type="Pfam" id="PF02075">
    <property type="entry name" value="RuvC"/>
    <property type="match status" value="1"/>
</dbReference>
<keyword evidence="7" id="KW-0378">Hydrolase</keyword>
<dbReference type="InterPro" id="IPR012337">
    <property type="entry name" value="RNaseH-like_sf"/>
</dbReference>
<dbReference type="GO" id="GO:0006310">
    <property type="term" value="P:DNA recombination"/>
    <property type="evidence" value="ECO:0007669"/>
    <property type="project" value="UniProtKB-KW"/>
</dbReference>
<dbReference type="AlphaFoldDB" id="A0A6J6DZD5"/>
<evidence type="ECO:0000256" key="11">
    <source>
        <dbReference type="ARBA" id="ARBA00023204"/>
    </source>
</evidence>
<dbReference type="HAMAP" id="MF_00034">
    <property type="entry name" value="RuvC"/>
    <property type="match status" value="1"/>
</dbReference>
<comment type="similarity">
    <text evidence="1">Belongs to the RuvC family.</text>
</comment>
<dbReference type="SUPFAM" id="SSF53098">
    <property type="entry name" value="Ribonuclease H-like"/>
    <property type="match status" value="1"/>
</dbReference>
<keyword evidence="3" id="KW-0540">Nuclease</keyword>
<dbReference type="PROSITE" id="PS01321">
    <property type="entry name" value="RUVC"/>
    <property type="match status" value="1"/>
</dbReference>
<dbReference type="EMBL" id="CAEZST010000010">
    <property type="protein sequence ID" value="CAB4546780.1"/>
    <property type="molecule type" value="Genomic_DNA"/>
</dbReference>
<evidence type="ECO:0000313" key="12">
    <source>
        <dbReference type="EMBL" id="CAB4546780.1"/>
    </source>
</evidence>
<evidence type="ECO:0000256" key="8">
    <source>
        <dbReference type="ARBA" id="ARBA00022842"/>
    </source>
</evidence>
<evidence type="ECO:0000256" key="4">
    <source>
        <dbReference type="ARBA" id="ARBA00022723"/>
    </source>
</evidence>
<dbReference type="GO" id="GO:0008821">
    <property type="term" value="F:crossover junction DNA endonuclease activity"/>
    <property type="evidence" value="ECO:0007669"/>
    <property type="project" value="InterPro"/>
</dbReference>
<dbReference type="InterPro" id="IPR020563">
    <property type="entry name" value="X-over_junc_endoDNase_Mg_BS"/>
</dbReference>
<keyword evidence="6" id="KW-0227">DNA damage</keyword>
<accession>A0A6J6DZD5</accession>
<keyword evidence="2" id="KW-0963">Cytoplasm</keyword>
<evidence type="ECO:0000256" key="5">
    <source>
        <dbReference type="ARBA" id="ARBA00022759"/>
    </source>
</evidence>
<sequence length="175" mass="18399">MALILGVDPGLTRCGFALVEANKSVLHGMFQSSPDEDPASRVGKIAHELEVLVEKHKPALIALERVFAQANLRSVMGVAQISGALMAIAYRHSIPVEFFTPSEVKAAVAGHGRASKAQVAQMVTAILKLKETPKPADVADALAVAICAGNKSQIASTPARIKWVAATKAAKRKLG</sequence>
<evidence type="ECO:0000256" key="6">
    <source>
        <dbReference type="ARBA" id="ARBA00022763"/>
    </source>
</evidence>
<dbReference type="GO" id="GO:0006281">
    <property type="term" value="P:DNA repair"/>
    <property type="evidence" value="ECO:0007669"/>
    <property type="project" value="UniProtKB-KW"/>
</dbReference>
<keyword evidence="8" id="KW-0460">Magnesium</keyword>
<keyword evidence="4" id="KW-0479">Metal-binding</keyword>
<evidence type="ECO:0000256" key="1">
    <source>
        <dbReference type="ARBA" id="ARBA00009518"/>
    </source>
</evidence>